<protein>
    <submittedName>
        <fullName evidence="2">Uncharacterized protein</fullName>
    </submittedName>
</protein>
<dbReference type="EMBL" id="CCBP010000028">
    <property type="protein sequence ID" value="CDO68896.1"/>
    <property type="molecule type" value="Genomic_DNA"/>
</dbReference>
<evidence type="ECO:0000313" key="3">
    <source>
        <dbReference type="Proteomes" id="UP000029665"/>
    </source>
</evidence>
<feature type="compositionally biased region" description="Polar residues" evidence="1">
    <location>
        <begin position="8"/>
        <end position="22"/>
    </location>
</feature>
<comment type="caution">
    <text evidence="2">The sequence shown here is derived from an EMBL/GenBank/DDBJ whole genome shotgun (WGS) entry which is preliminary data.</text>
</comment>
<evidence type="ECO:0000256" key="1">
    <source>
        <dbReference type="SAM" id="MobiDB-lite"/>
    </source>
</evidence>
<feature type="region of interest" description="Disordered" evidence="1">
    <location>
        <begin position="1"/>
        <end position="22"/>
    </location>
</feature>
<dbReference type="STRING" id="5643.A0A060S410"/>
<gene>
    <name evidence="2" type="ORF">BN946_scf185000.g39</name>
</gene>
<accession>A0A060S410</accession>
<organism evidence="2 3">
    <name type="scientific">Pycnoporus cinnabarinus</name>
    <name type="common">Cinnabar-red polypore</name>
    <name type="synonym">Trametes cinnabarina</name>
    <dbReference type="NCBI Taxonomy" id="5643"/>
    <lineage>
        <taxon>Eukaryota</taxon>
        <taxon>Fungi</taxon>
        <taxon>Dikarya</taxon>
        <taxon>Basidiomycota</taxon>
        <taxon>Agaricomycotina</taxon>
        <taxon>Agaricomycetes</taxon>
        <taxon>Polyporales</taxon>
        <taxon>Polyporaceae</taxon>
        <taxon>Trametes</taxon>
    </lineage>
</organism>
<dbReference type="OrthoDB" id="2751518at2759"/>
<dbReference type="Proteomes" id="UP000029665">
    <property type="component" value="Unassembled WGS sequence"/>
</dbReference>
<dbReference type="AlphaFoldDB" id="A0A060S410"/>
<dbReference type="HOGENOM" id="CLU_448444_0_0_1"/>
<name>A0A060S410_PYCCI</name>
<proteinExistence type="predicted"/>
<keyword evidence="3" id="KW-1185">Reference proteome</keyword>
<evidence type="ECO:0000313" key="2">
    <source>
        <dbReference type="EMBL" id="CDO68896.1"/>
    </source>
</evidence>
<sequence length="609" mass="69602">MDYRLSMRPSSPGQPSTMPFWTKSPRQAVSQLQYMLEGMEISTSEPEPIAAPGSTIPKSQPLINRLPTETLVLILSFVQHGLLDFERATHLGKELRSWSRTFNVCRSWRATVCGAPLFWQDIFVGKSTRFELFELYLHRAASAPLHIEFCRTRNLVPFLKELSNRLLSISRLTFDFLDRGQARVVSEFLQHDFPSLTQLRITIGLEFKEQYYQYDSSWLESAPPIGNDMRYVYSHREIFSLVPRRDQFPAIQRLWLRNVALANPLAIEPSLLTSLSLQRALGGSSVTLDDFCRFLGGCTNLRNLLLDNHCFRVVHSDGQESAGYSPPSPVTLSASLRWIHLRDTTSYISEFLSRFCIPATTHMFLTQSSSTNSMHSKRTQRDPLDIDLDIGRCFGRYRHPEREDYPYTSFAIRYDTLYSTPDRIRSIVLDFSGSPIVELVITNIPRNEMGVSDWTALLAHLPLLRRLSFPIVLTLEAGGPPAVECSHPTVTFLSALACAQPNGHPLCPDLEDLTIAMHDTEDYHDGDILQRALAACLEARAALRAQHIFRLRIVLKDLHGCPAYAHAVRGVHEERKRRLRRVLGRFVDKIRYDYRRDWDLPGWLPLVGF</sequence>
<dbReference type="OMA" id="ATHEMEP"/>
<reference evidence="2" key="1">
    <citation type="submission" date="2014-01" db="EMBL/GenBank/DDBJ databases">
        <title>The genome of the white-rot fungus Pycnoporus cinnabarinus: a basidiomycete model with a versatile arsenal for lignocellulosic biomass breakdown.</title>
        <authorList>
            <person name="Levasseur A."/>
            <person name="Lomascolo A."/>
            <person name="Ruiz-Duenas F.J."/>
            <person name="Uzan E."/>
            <person name="Piumi F."/>
            <person name="Kues U."/>
            <person name="Ram A.F.J."/>
            <person name="Murat C."/>
            <person name="Haon M."/>
            <person name="Benoit I."/>
            <person name="Arfi Y."/>
            <person name="Chevret D."/>
            <person name="Drula E."/>
            <person name="Kwon M.J."/>
            <person name="Gouret P."/>
            <person name="Lesage-Meessen L."/>
            <person name="Lombard V."/>
            <person name="Mariette J."/>
            <person name="Noirot C."/>
            <person name="Park J."/>
            <person name="Patyshakuliyeva A."/>
            <person name="Wieneger R.A.B."/>
            <person name="Wosten H.A.B."/>
            <person name="Martin F."/>
            <person name="Coutinho P.M."/>
            <person name="de Vries R."/>
            <person name="Martinez A.T."/>
            <person name="Klopp C."/>
            <person name="Pontarotti P."/>
            <person name="Henrissat B."/>
            <person name="Record E."/>
        </authorList>
    </citation>
    <scope>NUCLEOTIDE SEQUENCE [LARGE SCALE GENOMIC DNA]</scope>
    <source>
        <strain evidence="2">BRFM137</strain>
    </source>
</reference>